<feature type="transmembrane region" description="Helical" evidence="1">
    <location>
        <begin position="197"/>
        <end position="218"/>
    </location>
</feature>
<reference evidence="2" key="1">
    <citation type="journal article" date="2022" name="Int. J. Mol. Sci.">
        <title>Draft Genome of Tanacetum Coccineum: Genomic Comparison of Closely Related Tanacetum-Family Plants.</title>
        <authorList>
            <person name="Yamashiro T."/>
            <person name="Shiraishi A."/>
            <person name="Nakayama K."/>
            <person name="Satake H."/>
        </authorList>
    </citation>
    <scope>NUCLEOTIDE SEQUENCE</scope>
</reference>
<accession>A0ABQ4XIX5</accession>
<name>A0ABQ4XIX5_9ASTR</name>
<evidence type="ECO:0000313" key="3">
    <source>
        <dbReference type="Proteomes" id="UP001151760"/>
    </source>
</evidence>
<gene>
    <name evidence="2" type="ORF">Tco_0679350</name>
</gene>
<keyword evidence="3" id="KW-1185">Reference proteome</keyword>
<keyword evidence="1" id="KW-1133">Transmembrane helix</keyword>
<evidence type="ECO:0000256" key="1">
    <source>
        <dbReference type="SAM" id="Phobius"/>
    </source>
</evidence>
<organism evidence="2 3">
    <name type="scientific">Tanacetum coccineum</name>
    <dbReference type="NCBI Taxonomy" id="301880"/>
    <lineage>
        <taxon>Eukaryota</taxon>
        <taxon>Viridiplantae</taxon>
        <taxon>Streptophyta</taxon>
        <taxon>Embryophyta</taxon>
        <taxon>Tracheophyta</taxon>
        <taxon>Spermatophyta</taxon>
        <taxon>Magnoliopsida</taxon>
        <taxon>eudicotyledons</taxon>
        <taxon>Gunneridae</taxon>
        <taxon>Pentapetalae</taxon>
        <taxon>asterids</taxon>
        <taxon>campanulids</taxon>
        <taxon>Asterales</taxon>
        <taxon>Asteraceae</taxon>
        <taxon>Asteroideae</taxon>
        <taxon>Anthemideae</taxon>
        <taxon>Anthemidinae</taxon>
        <taxon>Tanacetum</taxon>
    </lineage>
</organism>
<keyword evidence="1" id="KW-0472">Membrane</keyword>
<reference evidence="2" key="2">
    <citation type="submission" date="2022-01" db="EMBL/GenBank/DDBJ databases">
        <authorList>
            <person name="Yamashiro T."/>
            <person name="Shiraishi A."/>
            <person name="Satake H."/>
            <person name="Nakayama K."/>
        </authorList>
    </citation>
    <scope>NUCLEOTIDE SEQUENCE</scope>
</reference>
<comment type="caution">
    <text evidence="2">The sequence shown here is derived from an EMBL/GenBank/DDBJ whole genome shotgun (WGS) entry which is preliminary data.</text>
</comment>
<dbReference type="EMBL" id="BQNB010009529">
    <property type="protein sequence ID" value="GJS64786.1"/>
    <property type="molecule type" value="Genomic_DNA"/>
</dbReference>
<evidence type="ECO:0000313" key="2">
    <source>
        <dbReference type="EMBL" id="GJS64786.1"/>
    </source>
</evidence>
<proteinExistence type="predicted"/>
<keyword evidence="1" id="KW-0812">Transmembrane</keyword>
<sequence length="490" mass="56128">MSMWIISRGVVLLILLMEYKVLRDFLLHRSSINNSARLSNKFGGFYFSFKFDISGLLHHVITTIAYRIRDKDTSQSKQNLQSSSMTFIHKTLIIPSVLDSCFISSTVSEVKRLIQFMHTTMVPEQVKIIKIQAGIQVSRPGELRRQLQLWKRFGRFYLIVFVLVSNIFPEVKGWLDEDLDNYHLKELRCSTQCHTQMSMWIISRGVVLLILLMLGISFKFDISGLLPHVITTIAYRIRDKDTSQSKQNLQSSSMTFIHKTLIIPSVLDSCFISSTVSEVKRFFGRNFRKVLLRFCDVELLLVTFHTQLDIFDSLLDDKTSGEHTLYHRQVNNKFTIEMEQLVLNYKKEHLRLDDLDDLSKEEVYSSQMGIDHLQGSLQKIIDMSNQICFSNLVHLETILYKVGEVNRSGHELVESSLTTFLVAASIVISFVGSTTVSSACTDLLDFKVLGGELPLDVSFEVDDFLDDLDSLVRLLLVFVPWFSQAEGSSS</sequence>
<protein>
    <submittedName>
        <fullName evidence="2">Uncharacterized protein</fullName>
    </submittedName>
</protein>
<dbReference type="Proteomes" id="UP001151760">
    <property type="component" value="Unassembled WGS sequence"/>
</dbReference>